<dbReference type="PANTHER" id="PTHR15350:SF10">
    <property type="entry name" value="COP9 CONSTITUTIVE PHOTOMORPHOGENIC HOMOLOG SUBUNIT 7A"/>
    <property type="match status" value="1"/>
</dbReference>
<dbReference type="SUPFAM" id="SSF56436">
    <property type="entry name" value="C-type lectin-like"/>
    <property type="match status" value="1"/>
</dbReference>
<dbReference type="SMART" id="SM00034">
    <property type="entry name" value="CLECT"/>
    <property type="match status" value="1"/>
</dbReference>
<organism evidence="13 14">
    <name type="scientific">Cirrhinus molitorella</name>
    <name type="common">mud carp</name>
    <dbReference type="NCBI Taxonomy" id="172907"/>
    <lineage>
        <taxon>Eukaryota</taxon>
        <taxon>Metazoa</taxon>
        <taxon>Chordata</taxon>
        <taxon>Craniata</taxon>
        <taxon>Vertebrata</taxon>
        <taxon>Euteleostomi</taxon>
        <taxon>Actinopterygii</taxon>
        <taxon>Neopterygii</taxon>
        <taxon>Teleostei</taxon>
        <taxon>Ostariophysi</taxon>
        <taxon>Cypriniformes</taxon>
        <taxon>Cyprinidae</taxon>
        <taxon>Labeoninae</taxon>
        <taxon>Labeonini</taxon>
        <taxon>Cirrhinus</taxon>
    </lineage>
</organism>
<keyword evidence="4" id="KW-0963">Cytoplasm</keyword>
<evidence type="ECO:0000256" key="1">
    <source>
        <dbReference type="ARBA" id="ARBA00004123"/>
    </source>
</evidence>
<sequence length="573" mass="63567">MEDIENYTSLQEFTEDIAHSGNRPILTSQGKLGVHKGATCLRGQASLVLLIALLTSVCANIVLGVLLVNSRRSAVAEKPVKNDESEAASLTLKLTAMQERFSRLCSEYTTLGQTCSKTVIKCRPCPEDWLHLEGRCYFFSDDKLDWQHSKESCASMGGHLTILHNHQQHHTLESVARNRGGFDYHFWIGLSDTETEGVWKWVDNTVVNKTFWNEPGDEPDNHQSGGIHGEDCAVLDSRSKTWFDVPCDFNYKHVYPLTVIIALWIRPPFYLSANQRTRCHVVARLLTEVAVAPQLTQTTSVFINKMEVDQLLSLSGSALAQAISSLLETPGLYVFSDILELPNVRELETGPHAPVYQLLNLFAYGTYCDYKERAASLPELTPAQKNKLRHLSIISLASNLKCLPYSLLLQQLELKNVRELEDLLIEAVYSDIIHGKLDQRNQQVEVDCSIGRDLGPNELPNIANTLQEWCAGCEAVLCGIEEQVSRANQYRESQLKVKVQVETEVSNLQKTLKASSASPSSGPAPAGAASNQDADQPAEPRDPASSQEPRQPGKKSSKVKGLRGSGKIWSKSN</sequence>
<feature type="transmembrane region" description="Helical" evidence="10">
    <location>
        <begin position="47"/>
        <end position="68"/>
    </location>
</feature>
<dbReference type="InterPro" id="IPR033989">
    <property type="entry name" value="CD209-like_CTLD"/>
</dbReference>
<evidence type="ECO:0000256" key="2">
    <source>
        <dbReference type="ARBA" id="ARBA00004496"/>
    </source>
</evidence>
<evidence type="ECO:0000256" key="9">
    <source>
        <dbReference type="SAM" id="MobiDB-lite"/>
    </source>
</evidence>
<dbReference type="InterPro" id="IPR016187">
    <property type="entry name" value="CTDL_fold"/>
</dbReference>
<evidence type="ECO:0000256" key="5">
    <source>
        <dbReference type="ARBA" id="ARBA00022734"/>
    </source>
</evidence>
<keyword evidence="10" id="KW-1133">Transmembrane helix</keyword>
<proteinExistence type="inferred from homology"/>
<dbReference type="Pfam" id="PF01399">
    <property type="entry name" value="PCI"/>
    <property type="match status" value="1"/>
</dbReference>
<comment type="subcellular location">
    <subcellularLocation>
        <location evidence="2">Cytoplasm</location>
    </subcellularLocation>
    <subcellularLocation>
        <location evidence="1">Nucleus</location>
    </subcellularLocation>
</comment>
<evidence type="ECO:0000259" key="12">
    <source>
        <dbReference type="PROSITE" id="PS50250"/>
    </source>
</evidence>
<evidence type="ECO:0000256" key="8">
    <source>
        <dbReference type="ARBA" id="ARBA00025037"/>
    </source>
</evidence>
<dbReference type="Gene3D" id="3.10.100.10">
    <property type="entry name" value="Mannose-Binding Protein A, subunit A"/>
    <property type="match status" value="1"/>
</dbReference>
<dbReference type="InterPro" id="IPR000717">
    <property type="entry name" value="PCI_dom"/>
</dbReference>
<comment type="function">
    <text evidence="8">Component of the COP9 signalosome complex (CSN), a complex involved in various cellular and developmental processes. The CSN complex is an essential regulator of the ubiquitin (Ubl) conjugation pathway by mediating the deneddylation of the cullin subunits of SCF-type E3 ligase complexes, leading to decrease the Ubl ligase activity of SCF-type complexes such as SCF, CSA or DDB2. The complex is also involved in phosphorylation of p53/TP53, JUN, I-kappa-B-alpha/NFKBIA, ITPK1 and IRF8/ICSBP, possibly via its association with CK2 and PKD kinases. CSN-dependent phosphorylation of TP53 and JUN promotes and protects degradation by the Ubl system, respectively.</text>
</comment>
<dbReference type="CDD" id="cd03590">
    <property type="entry name" value="CLECT_DC-SIGN_like"/>
    <property type="match status" value="1"/>
</dbReference>
<reference evidence="13 14" key="1">
    <citation type="submission" date="2023-09" db="EMBL/GenBank/DDBJ databases">
        <authorList>
            <person name="Wang M."/>
        </authorList>
    </citation>
    <scope>NUCLEOTIDE SEQUENCE [LARGE SCALE GENOMIC DNA]</scope>
    <source>
        <strain evidence="13">GT-2023</strain>
        <tissue evidence="13">Liver</tissue>
    </source>
</reference>
<comment type="similarity">
    <text evidence="3">Belongs to the CSN7/EIF3M family. CSN7 subfamily.</text>
</comment>
<keyword evidence="6" id="KW-0736">Signalosome</keyword>
<evidence type="ECO:0000313" key="13">
    <source>
        <dbReference type="EMBL" id="KAL1259282.1"/>
    </source>
</evidence>
<accession>A0ABR3M2B8</accession>
<keyword evidence="10" id="KW-0812">Transmembrane</keyword>
<evidence type="ECO:0000256" key="4">
    <source>
        <dbReference type="ARBA" id="ARBA00022490"/>
    </source>
</evidence>
<keyword evidence="14" id="KW-1185">Reference proteome</keyword>
<evidence type="ECO:0000256" key="10">
    <source>
        <dbReference type="SAM" id="Phobius"/>
    </source>
</evidence>
<dbReference type="EMBL" id="JAYMGO010000016">
    <property type="protein sequence ID" value="KAL1259282.1"/>
    <property type="molecule type" value="Genomic_DNA"/>
</dbReference>
<dbReference type="PROSITE" id="PS50041">
    <property type="entry name" value="C_TYPE_LECTIN_2"/>
    <property type="match status" value="1"/>
</dbReference>
<feature type="domain" description="PCI" evidence="12">
    <location>
        <begin position="288"/>
        <end position="451"/>
    </location>
</feature>
<feature type="region of interest" description="Disordered" evidence="9">
    <location>
        <begin position="510"/>
        <end position="573"/>
    </location>
</feature>
<dbReference type="SMART" id="SM00088">
    <property type="entry name" value="PINT"/>
    <property type="match status" value="1"/>
</dbReference>
<evidence type="ECO:0000313" key="14">
    <source>
        <dbReference type="Proteomes" id="UP001558613"/>
    </source>
</evidence>
<gene>
    <name evidence="13" type="ORF">QQF64_009859</name>
</gene>
<keyword evidence="5" id="KW-0430">Lectin</keyword>
<dbReference type="Pfam" id="PF00059">
    <property type="entry name" value="Lectin_C"/>
    <property type="match status" value="1"/>
</dbReference>
<evidence type="ECO:0000256" key="7">
    <source>
        <dbReference type="ARBA" id="ARBA00023242"/>
    </source>
</evidence>
<dbReference type="PANTHER" id="PTHR15350">
    <property type="entry name" value="COP9 SIGNALOSOME COMPLEX SUBUNIT 7/DENDRITIC CELL PROTEIN GA17"/>
    <property type="match status" value="1"/>
</dbReference>
<dbReference type="PROSITE" id="PS50250">
    <property type="entry name" value="PCI"/>
    <property type="match status" value="1"/>
</dbReference>
<keyword evidence="7" id="KW-0539">Nucleus</keyword>
<dbReference type="InterPro" id="IPR045237">
    <property type="entry name" value="COPS7/eIF3m"/>
</dbReference>
<evidence type="ECO:0000256" key="6">
    <source>
        <dbReference type="ARBA" id="ARBA00022790"/>
    </source>
</evidence>
<evidence type="ECO:0000259" key="11">
    <source>
        <dbReference type="PROSITE" id="PS50041"/>
    </source>
</evidence>
<feature type="compositionally biased region" description="Basic residues" evidence="9">
    <location>
        <begin position="552"/>
        <end position="561"/>
    </location>
</feature>
<dbReference type="Pfam" id="PF18392">
    <property type="entry name" value="CSN7a_helixI"/>
    <property type="match status" value="1"/>
</dbReference>
<dbReference type="Proteomes" id="UP001558613">
    <property type="component" value="Unassembled WGS sequence"/>
</dbReference>
<feature type="compositionally biased region" description="Low complexity" evidence="9">
    <location>
        <begin position="514"/>
        <end position="530"/>
    </location>
</feature>
<feature type="domain" description="C-type lectin" evidence="11">
    <location>
        <begin position="132"/>
        <end position="256"/>
    </location>
</feature>
<evidence type="ECO:0000256" key="3">
    <source>
        <dbReference type="ARBA" id="ARBA00008482"/>
    </source>
</evidence>
<dbReference type="InterPro" id="IPR016186">
    <property type="entry name" value="C-type_lectin-like/link_sf"/>
</dbReference>
<protein>
    <submittedName>
        <fullName evidence="13">Uncharacterized protein</fullName>
    </submittedName>
</protein>
<keyword evidence="10" id="KW-0472">Membrane</keyword>
<dbReference type="InterPro" id="IPR041481">
    <property type="entry name" value="CSN7_helixI"/>
</dbReference>
<dbReference type="InterPro" id="IPR001304">
    <property type="entry name" value="C-type_lectin-like"/>
</dbReference>
<name>A0ABR3M2B8_9TELE</name>
<comment type="caution">
    <text evidence="13">The sequence shown here is derived from an EMBL/GenBank/DDBJ whole genome shotgun (WGS) entry which is preliminary data.</text>
</comment>